<organism evidence="6">
    <name type="scientific">marine metagenome</name>
    <dbReference type="NCBI Taxonomy" id="408172"/>
    <lineage>
        <taxon>unclassified sequences</taxon>
        <taxon>metagenomes</taxon>
        <taxon>ecological metagenomes</taxon>
    </lineage>
</organism>
<evidence type="ECO:0000313" key="6">
    <source>
        <dbReference type="EMBL" id="SVD17070.1"/>
    </source>
</evidence>
<evidence type="ECO:0000256" key="3">
    <source>
        <dbReference type="ARBA" id="ARBA00022688"/>
    </source>
</evidence>
<reference evidence="6" key="1">
    <citation type="submission" date="2018-05" db="EMBL/GenBank/DDBJ databases">
        <authorList>
            <person name="Lanie J.A."/>
            <person name="Ng W.-L."/>
            <person name="Kazmierczak K.M."/>
            <person name="Andrzejewski T.M."/>
            <person name="Davidsen T.M."/>
            <person name="Wayne K.J."/>
            <person name="Tettelin H."/>
            <person name="Glass J.I."/>
            <person name="Rusch D."/>
            <person name="Podicherti R."/>
            <person name="Tsui H.-C.T."/>
            <person name="Winkler M.E."/>
        </authorList>
    </citation>
    <scope>NUCLEOTIDE SEQUENCE</scope>
</reference>
<dbReference type="Gene3D" id="3.40.50.150">
    <property type="entry name" value="Vaccinia Virus protein VP39"/>
    <property type="match status" value="1"/>
</dbReference>
<dbReference type="GO" id="GO:0010420">
    <property type="term" value="F:polyprenyldihydroxybenzoate methyltransferase activity"/>
    <property type="evidence" value="ECO:0007669"/>
    <property type="project" value="InterPro"/>
</dbReference>
<dbReference type="InterPro" id="IPR013216">
    <property type="entry name" value="Methyltransf_11"/>
</dbReference>
<dbReference type="Pfam" id="PF08241">
    <property type="entry name" value="Methyltransf_11"/>
    <property type="match status" value="1"/>
</dbReference>
<dbReference type="EMBL" id="UINC01133878">
    <property type="protein sequence ID" value="SVD17070.1"/>
    <property type="molecule type" value="Genomic_DNA"/>
</dbReference>
<name>A0A382T4H6_9ZZZZ</name>
<keyword evidence="4" id="KW-0949">S-adenosyl-L-methionine</keyword>
<keyword evidence="1" id="KW-0489">Methyltransferase</keyword>
<dbReference type="GO" id="GO:0061542">
    <property type="term" value="F:3-demethylubiquinol 3-O-methyltransferase activity"/>
    <property type="evidence" value="ECO:0007669"/>
    <property type="project" value="InterPro"/>
</dbReference>
<dbReference type="NCBIfam" id="TIGR01983">
    <property type="entry name" value="UbiG"/>
    <property type="match status" value="1"/>
</dbReference>
<dbReference type="InterPro" id="IPR029063">
    <property type="entry name" value="SAM-dependent_MTases_sf"/>
</dbReference>
<sequence length="188" mass="20414">MPILSDKLRHPSDPTIDAREVARFELLAERWWEPDGPMAPLFKLNPTRIAYIRDQVLEASTLRQAENPPFSGLKLLDVGCGAGILSEPMARLGANVTGIDVAKSNIEVAIKHACGMGLDIDYRCQSLEEVANSDGQYDIVLAMEVLEHVADRATFVRLASLCVAPGGSLFFSTLNRTLKSFAMAIAGA</sequence>
<proteinExistence type="predicted"/>
<protein>
    <recommendedName>
        <fullName evidence="5">Methyltransferase type 11 domain-containing protein</fullName>
    </recommendedName>
</protein>
<gene>
    <name evidence="6" type="ORF">METZ01_LOCUS369924</name>
</gene>
<dbReference type="CDD" id="cd02440">
    <property type="entry name" value="AdoMet_MTases"/>
    <property type="match status" value="1"/>
</dbReference>
<keyword evidence="2" id="KW-0808">Transferase</keyword>
<dbReference type="PANTHER" id="PTHR43464:SF19">
    <property type="entry name" value="UBIQUINONE BIOSYNTHESIS O-METHYLTRANSFERASE, MITOCHONDRIAL"/>
    <property type="match status" value="1"/>
</dbReference>
<feature type="domain" description="Methyltransferase type 11" evidence="5">
    <location>
        <begin position="76"/>
        <end position="171"/>
    </location>
</feature>
<keyword evidence="3" id="KW-0831">Ubiquinone biosynthesis</keyword>
<evidence type="ECO:0000256" key="4">
    <source>
        <dbReference type="ARBA" id="ARBA00022691"/>
    </source>
</evidence>
<dbReference type="AlphaFoldDB" id="A0A382T4H6"/>
<dbReference type="SUPFAM" id="SSF53335">
    <property type="entry name" value="S-adenosyl-L-methionine-dependent methyltransferases"/>
    <property type="match status" value="1"/>
</dbReference>
<dbReference type="GO" id="GO:0032259">
    <property type="term" value="P:methylation"/>
    <property type="evidence" value="ECO:0007669"/>
    <property type="project" value="UniProtKB-KW"/>
</dbReference>
<dbReference type="PANTHER" id="PTHR43464">
    <property type="entry name" value="METHYLTRANSFERASE"/>
    <property type="match status" value="1"/>
</dbReference>
<evidence type="ECO:0000256" key="2">
    <source>
        <dbReference type="ARBA" id="ARBA00022679"/>
    </source>
</evidence>
<accession>A0A382T4H6</accession>
<evidence type="ECO:0000256" key="1">
    <source>
        <dbReference type="ARBA" id="ARBA00022603"/>
    </source>
</evidence>
<dbReference type="InterPro" id="IPR010233">
    <property type="entry name" value="UbiG_MeTrfase"/>
</dbReference>
<evidence type="ECO:0000259" key="5">
    <source>
        <dbReference type="Pfam" id="PF08241"/>
    </source>
</evidence>